<dbReference type="PANTHER" id="PTHR12993">
    <property type="entry name" value="N-ACETYLGLUCOSAMINYL-PHOSPHATIDYLINOSITOL DE-N-ACETYLASE-RELATED"/>
    <property type="match status" value="1"/>
</dbReference>
<dbReference type="GO" id="GO:0016811">
    <property type="term" value="F:hydrolase activity, acting on carbon-nitrogen (but not peptide) bonds, in linear amides"/>
    <property type="evidence" value="ECO:0007669"/>
    <property type="project" value="TreeGrafter"/>
</dbReference>
<protein>
    <recommendedName>
        <fullName evidence="4">GlcNAc-PI de-N-acetylase</fullName>
    </recommendedName>
</protein>
<proteinExistence type="predicted"/>
<sequence length="291" mass="33700">MEHWYIPYTATETLPSGNVLIIAPHPDDEIFGCAGAILQYLHQQEKVQVLILTDGSAAVAHPDEDSRLLYVALRQQESNHAAQILGYGQPEFWEFTDRELPQEEWLIERLYQYLIRHRINQVYAPSTLEIHPDHIAAAHIAVEAVKRCGESVTLCMYEIGMPLRPNRLLDITAYLGQKQHAMYAFHSQLKLHDYCAFILGLNQYRAYTLPATVRAAEAYYVINGEQLRHHPAQEFGQSPVTFALEQAQQKIAILEQQLTQKQSELNQLYQSYSWQITEPLRWLKQKLYRKK</sequence>
<dbReference type="Pfam" id="PF02585">
    <property type="entry name" value="PIG-L"/>
    <property type="match status" value="1"/>
</dbReference>
<organism evidence="2 3">
    <name type="scientific">Thioflexithrix psekupsensis</name>
    <dbReference type="NCBI Taxonomy" id="1570016"/>
    <lineage>
        <taxon>Bacteria</taxon>
        <taxon>Pseudomonadati</taxon>
        <taxon>Pseudomonadota</taxon>
        <taxon>Gammaproteobacteria</taxon>
        <taxon>Thiotrichales</taxon>
        <taxon>Thioflexithrix</taxon>
    </lineage>
</organism>
<evidence type="ECO:0000313" key="2">
    <source>
        <dbReference type="EMBL" id="OUD12387.1"/>
    </source>
</evidence>
<dbReference type="OrthoDB" id="9790023at2"/>
<dbReference type="SUPFAM" id="SSF102588">
    <property type="entry name" value="LmbE-like"/>
    <property type="match status" value="1"/>
</dbReference>
<dbReference type="AlphaFoldDB" id="A0A251X628"/>
<name>A0A251X628_9GAMM</name>
<dbReference type="RefSeq" id="WP_086489335.1">
    <property type="nucleotide sequence ID" value="NZ_MSLT01000023.1"/>
</dbReference>
<accession>A0A251X628</accession>
<keyword evidence="1" id="KW-0175">Coiled coil</keyword>
<feature type="coiled-coil region" evidence="1">
    <location>
        <begin position="244"/>
        <end position="271"/>
    </location>
</feature>
<keyword evidence="3" id="KW-1185">Reference proteome</keyword>
<dbReference type="Gene3D" id="3.40.50.10320">
    <property type="entry name" value="LmbE-like"/>
    <property type="match status" value="1"/>
</dbReference>
<comment type="caution">
    <text evidence="2">The sequence shown here is derived from an EMBL/GenBank/DDBJ whole genome shotgun (WGS) entry which is preliminary data.</text>
</comment>
<evidence type="ECO:0000313" key="3">
    <source>
        <dbReference type="Proteomes" id="UP000194798"/>
    </source>
</evidence>
<gene>
    <name evidence="2" type="ORF">TPSD3_14850</name>
</gene>
<dbReference type="InterPro" id="IPR003737">
    <property type="entry name" value="GlcNAc_PI_deacetylase-related"/>
</dbReference>
<evidence type="ECO:0008006" key="4">
    <source>
        <dbReference type="Google" id="ProtNLM"/>
    </source>
</evidence>
<reference evidence="2 3" key="1">
    <citation type="submission" date="2016-12" db="EMBL/GenBank/DDBJ databases">
        <title>Thioflexothrix psekupsii D3 genome sequencing and assembly.</title>
        <authorList>
            <person name="Fomenkov A."/>
            <person name="Vincze T."/>
            <person name="Grabovich M."/>
            <person name="Anton B.P."/>
            <person name="Dubinina G."/>
            <person name="Orlova M."/>
            <person name="Belousova E."/>
            <person name="Roberts R.J."/>
        </authorList>
    </citation>
    <scope>NUCLEOTIDE SEQUENCE [LARGE SCALE GENOMIC DNA]</scope>
    <source>
        <strain evidence="2">D3</strain>
    </source>
</reference>
<dbReference type="InterPro" id="IPR024078">
    <property type="entry name" value="LmbE-like_dom_sf"/>
</dbReference>
<dbReference type="Proteomes" id="UP000194798">
    <property type="component" value="Unassembled WGS sequence"/>
</dbReference>
<evidence type="ECO:0000256" key="1">
    <source>
        <dbReference type="SAM" id="Coils"/>
    </source>
</evidence>
<dbReference type="PANTHER" id="PTHR12993:SF11">
    <property type="entry name" value="N-ACETYLGLUCOSAMINYL-PHOSPHATIDYLINOSITOL DE-N-ACETYLASE"/>
    <property type="match status" value="1"/>
</dbReference>
<dbReference type="EMBL" id="MSLT01000023">
    <property type="protein sequence ID" value="OUD12387.1"/>
    <property type="molecule type" value="Genomic_DNA"/>
</dbReference>